<evidence type="ECO:0000313" key="2">
    <source>
        <dbReference type="Proteomes" id="UP000546162"/>
    </source>
</evidence>
<reference evidence="1 2" key="1">
    <citation type="submission" date="2020-08" db="EMBL/GenBank/DDBJ databases">
        <title>Sequencing the genomes of 1000 actinobacteria strains.</title>
        <authorList>
            <person name="Klenk H.-P."/>
        </authorList>
    </citation>
    <scope>NUCLEOTIDE SEQUENCE [LARGE SCALE GENOMIC DNA]</scope>
    <source>
        <strain evidence="1 2">DSM 45809</strain>
    </source>
</reference>
<name>A0A7W7M817_9ACTN</name>
<dbReference type="AlphaFoldDB" id="A0A7W7M817"/>
<evidence type="ECO:0000313" key="1">
    <source>
        <dbReference type="EMBL" id="MBB4740419.1"/>
    </source>
</evidence>
<keyword evidence="2" id="KW-1185">Reference proteome</keyword>
<sequence>MSSFPAQAARAGNPDLEPRWRLWLLRDCVLRFAPYGFHATWHHLMLNAGVSPYVDHDPDALGRAVEELAEARALWFAELRAFEARRHREKAAGRHERDPADRWLLVPQLLAGCPDHEKHPRERLGVVVGRLIAAYRTGDFAAPTCPACGTPRPYGTCPECGVLSWRPGFRRLPDTSTFPWRLTWYRQLRTGRTAGGGDAREFRAEFTPGHADPRFGTFQLYVRGEALGDATTTALHPHVADLRELATEAARPGRRPPRPLILGDTFDYLEVTLEATDDDLIFEVGVWSGCGNPPPWAPRPGTRRRLPVRRAEVLRAWAEAEPAFERLLPGVTRS</sequence>
<accession>A0A7W7M817</accession>
<organism evidence="1 2">
    <name type="scientific">Actinoplanes octamycinicus</name>
    <dbReference type="NCBI Taxonomy" id="135948"/>
    <lineage>
        <taxon>Bacteria</taxon>
        <taxon>Bacillati</taxon>
        <taxon>Actinomycetota</taxon>
        <taxon>Actinomycetes</taxon>
        <taxon>Micromonosporales</taxon>
        <taxon>Micromonosporaceae</taxon>
        <taxon>Actinoplanes</taxon>
    </lineage>
</organism>
<proteinExistence type="predicted"/>
<gene>
    <name evidence="1" type="ORF">BJY16_003878</name>
</gene>
<comment type="caution">
    <text evidence="1">The sequence shown here is derived from an EMBL/GenBank/DDBJ whole genome shotgun (WGS) entry which is preliminary data.</text>
</comment>
<dbReference type="Proteomes" id="UP000546162">
    <property type="component" value="Unassembled WGS sequence"/>
</dbReference>
<dbReference type="EMBL" id="JACHNB010000001">
    <property type="protein sequence ID" value="MBB4740419.1"/>
    <property type="molecule type" value="Genomic_DNA"/>
</dbReference>
<protein>
    <submittedName>
        <fullName evidence="1">Uncharacterized protein</fullName>
    </submittedName>
</protein>
<dbReference type="RefSeq" id="WP_185040976.1">
    <property type="nucleotide sequence ID" value="NZ_BAABFG010000005.1"/>
</dbReference>